<dbReference type="Pfam" id="PF07963">
    <property type="entry name" value="N_methyl"/>
    <property type="match status" value="1"/>
</dbReference>
<protein>
    <submittedName>
        <fullName evidence="2">Pili assembly chaperone</fullName>
    </submittedName>
</protein>
<evidence type="ECO:0000313" key="3">
    <source>
        <dbReference type="Proteomes" id="UP000286934"/>
    </source>
</evidence>
<dbReference type="Gene3D" id="3.30.700.10">
    <property type="entry name" value="Glycoprotein, Type 4 Pilin"/>
    <property type="match status" value="1"/>
</dbReference>
<name>A0A432WV06_9GAMM</name>
<keyword evidence="1" id="KW-1133">Transmembrane helix</keyword>
<accession>A0A432WV06</accession>
<proteinExistence type="predicted"/>
<dbReference type="AlphaFoldDB" id="A0A432WV06"/>
<organism evidence="2 3">
    <name type="scientific">Aliidiomarina shirensis</name>
    <dbReference type="NCBI Taxonomy" id="1048642"/>
    <lineage>
        <taxon>Bacteria</taxon>
        <taxon>Pseudomonadati</taxon>
        <taxon>Pseudomonadota</taxon>
        <taxon>Gammaproteobacteria</taxon>
        <taxon>Alteromonadales</taxon>
        <taxon>Idiomarinaceae</taxon>
        <taxon>Aliidiomarina</taxon>
    </lineage>
</organism>
<keyword evidence="1" id="KW-0472">Membrane</keyword>
<gene>
    <name evidence="2" type="ORF">CWE13_06505</name>
</gene>
<dbReference type="InterPro" id="IPR045584">
    <property type="entry name" value="Pilin-like"/>
</dbReference>
<evidence type="ECO:0000256" key="1">
    <source>
        <dbReference type="SAM" id="Phobius"/>
    </source>
</evidence>
<dbReference type="OrthoDB" id="5815618at2"/>
<dbReference type="NCBIfam" id="TIGR02532">
    <property type="entry name" value="IV_pilin_GFxxxE"/>
    <property type="match status" value="1"/>
</dbReference>
<reference evidence="3" key="1">
    <citation type="journal article" date="2018" name="Front. Microbiol.">
        <title>Genome-Based Analysis Reveals the Taxonomy and Diversity of the Family Idiomarinaceae.</title>
        <authorList>
            <person name="Liu Y."/>
            <person name="Lai Q."/>
            <person name="Shao Z."/>
        </authorList>
    </citation>
    <scope>NUCLEOTIDE SEQUENCE [LARGE SCALE GENOMIC DNA]</scope>
    <source>
        <strain evidence="3">AIS</strain>
    </source>
</reference>
<dbReference type="InterPro" id="IPR012902">
    <property type="entry name" value="N_methyl_site"/>
</dbReference>
<dbReference type="RefSeq" id="WP_126806975.1">
    <property type="nucleotide sequence ID" value="NZ_PIPP01000002.1"/>
</dbReference>
<dbReference type="EMBL" id="PIPP01000002">
    <property type="protein sequence ID" value="RUO37600.1"/>
    <property type="molecule type" value="Genomic_DNA"/>
</dbReference>
<dbReference type="PROSITE" id="PS00409">
    <property type="entry name" value="PROKAR_NTER_METHYL"/>
    <property type="match status" value="1"/>
</dbReference>
<keyword evidence="3" id="KW-1185">Reference proteome</keyword>
<dbReference type="Proteomes" id="UP000286934">
    <property type="component" value="Unassembled WGS sequence"/>
</dbReference>
<evidence type="ECO:0000313" key="2">
    <source>
        <dbReference type="EMBL" id="RUO37600.1"/>
    </source>
</evidence>
<comment type="caution">
    <text evidence="2">The sequence shown here is derived from an EMBL/GenBank/DDBJ whole genome shotgun (WGS) entry which is preliminary data.</text>
</comment>
<feature type="transmembrane region" description="Helical" evidence="1">
    <location>
        <begin position="20"/>
        <end position="40"/>
    </location>
</feature>
<dbReference type="SUPFAM" id="SSF54523">
    <property type="entry name" value="Pili subunits"/>
    <property type="match status" value="1"/>
</dbReference>
<keyword evidence="1" id="KW-0812">Transmembrane</keyword>
<sequence>MIKQYLNNTRSPSAFQQKGFTLIELIIVVIILGLLAASALPRFTDISSQAEDASLEGVAGGFTSAVGIVRGQWELDGRPVGDDETTGAGSIVLIDEIQVYVDGNRGYPVSGLDNPSAHDNNMDAEDCRSLFAAILQGAPTASTNFADLDRVRFFVAAENDGTNNICVYYQARTLRSLLDAPSGDDYLTVGNNFVYNPRTGGVNVNLNRSN</sequence>